<gene>
    <name evidence="1" type="ORF">AQI95_09710</name>
</gene>
<dbReference type="AlphaFoldDB" id="A0A101PBQ1"/>
<dbReference type="RefSeq" id="WP_067120303.1">
    <property type="nucleotide sequence ID" value="NZ_KQ948208.1"/>
</dbReference>
<protein>
    <submittedName>
        <fullName evidence="1">Uncharacterized protein</fullName>
    </submittedName>
</protein>
<reference evidence="1 2" key="1">
    <citation type="submission" date="2015-10" db="EMBL/GenBank/DDBJ databases">
        <title>Draft genome sequence of Streptomyces yokosukanensis DSM 40224, type strain for the species Streptomyces yokosukanensis.</title>
        <authorList>
            <person name="Ruckert C."/>
            <person name="Winkler A."/>
            <person name="Kalinowski J."/>
            <person name="Kampfer P."/>
            <person name="Glaeser S."/>
        </authorList>
    </citation>
    <scope>NUCLEOTIDE SEQUENCE [LARGE SCALE GENOMIC DNA]</scope>
    <source>
        <strain evidence="1 2">DSM 40224</strain>
    </source>
</reference>
<keyword evidence="2" id="KW-1185">Reference proteome</keyword>
<evidence type="ECO:0000313" key="1">
    <source>
        <dbReference type="EMBL" id="KUN08617.1"/>
    </source>
</evidence>
<comment type="caution">
    <text evidence="1">The sequence shown here is derived from an EMBL/GenBank/DDBJ whole genome shotgun (WGS) entry which is preliminary data.</text>
</comment>
<name>A0A101PBQ1_9ACTN</name>
<dbReference type="Proteomes" id="UP000053127">
    <property type="component" value="Unassembled WGS sequence"/>
</dbReference>
<accession>A0A101PBQ1</accession>
<sequence length="177" mass="19453">MTDEDMPGEDLALVHAALGRMVYTAATVEMTVELTGALLAADEPKAAKLKGKTIKGLAELAKGYGAEAGYLNPFMRNALDVILTDVEAAMEHRNAYVHGPWGELDGVLSAMNSKRFHIEPSGFRIKTVSVEHLDQLTAELVELRERVMVWWNRAWALKHPDAKVEGLEPDTAPAYPE</sequence>
<evidence type="ECO:0000313" key="2">
    <source>
        <dbReference type="Proteomes" id="UP000053127"/>
    </source>
</evidence>
<dbReference type="EMBL" id="LMWN01000008">
    <property type="protein sequence ID" value="KUN08617.1"/>
    <property type="molecule type" value="Genomic_DNA"/>
</dbReference>
<proteinExistence type="predicted"/>
<organism evidence="1 2">
    <name type="scientific">Streptomyces yokosukanensis</name>
    <dbReference type="NCBI Taxonomy" id="67386"/>
    <lineage>
        <taxon>Bacteria</taxon>
        <taxon>Bacillati</taxon>
        <taxon>Actinomycetota</taxon>
        <taxon>Actinomycetes</taxon>
        <taxon>Kitasatosporales</taxon>
        <taxon>Streptomycetaceae</taxon>
        <taxon>Streptomyces</taxon>
    </lineage>
</organism>
<dbReference type="OrthoDB" id="4242301at2"/>